<dbReference type="InterPro" id="IPR041205">
    <property type="entry name" value="ScsC_N"/>
</dbReference>
<feature type="signal peptide" evidence="1">
    <location>
        <begin position="1"/>
        <end position="23"/>
    </location>
</feature>
<dbReference type="InterPro" id="IPR001853">
    <property type="entry name" value="DSBA-like_thioredoxin_dom"/>
</dbReference>
<dbReference type="InterPro" id="IPR051470">
    <property type="entry name" value="Thiol:disulfide_interchange"/>
</dbReference>
<feature type="chain" id="PRO_5045927689" evidence="1">
    <location>
        <begin position="24"/>
        <end position="250"/>
    </location>
</feature>
<dbReference type="PANTHER" id="PTHR35272">
    <property type="entry name" value="THIOL:DISULFIDE INTERCHANGE PROTEIN DSBC-RELATED"/>
    <property type="match status" value="1"/>
</dbReference>
<gene>
    <name evidence="3" type="ORF">ACFO5X_25955</name>
</gene>
<dbReference type="Proteomes" id="UP001595973">
    <property type="component" value="Unassembled WGS sequence"/>
</dbReference>
<name>A0ABV9KPU0_9RHOB</name>
<dbReference type="EMBL" id="JBHSGI010000034">
    <property type="protein sequence ID" value="MFC4672019.1"/>
    <property type="molecule type" value="Genomic_DNA"/>
</dbReference>
<organism evidence="3 4">
    <name type="scientific">Seohaeicola nanhaiensis</name>
    <dbReference type="NCBI Taxonomy" id="1387282"/>
    <lineage>
        <taxon>Bacteria</taxon>
        <taxon>Pseudomonadati</taxon>
        <taxon>Pseudomonadota</taxon>
        <taxon>Alphaproteobacteria</taxon>
        <taxon>Rhodobacterales</taxon>
        <taxon>Roseobacteraceae</taxon>
        <taxon>Seohaeicola</taxon>
    </lineage>
</organism>
<dbReference type="CDD" id="cd03023">
    <property type="entry name" value="DsbA_Com1_like"/>
    <property type="match status" value="1"/>
</dbReference>
<accession>A0ABV9KPU0</accession>
<dbReference type="InterPro" id="IPR036249">
    <property type="entry name" value="Thioredoxin-like_sf"/>
</dbReference>
<dbReference type="PROSITE" id="PS51352">
    <property type="entry name" value="THIOREDOXIN_2"/>
    <property type="match status" value="1"/>
</dbReference>
<dbReference type="RefSeq" id="WP_380723170.1">
    <property type="nucleotide sequence ID" value="NZ_JBHSGI010000034.1"/>
</dbReference>
<proteinExistence type="predicted"/>
<comment type="caution">
    <text evidence="3">The sequence shown here is derived from an EMBL/GenBank/DDBJ whole genome shotgun (WGS) entry which is preliminary data.</text>
</comment>
<evidence type="ECO:0000313" key="3">
    <source>
        <dbReference type="EMBL" id="MFC4672019.1"/>
    </source>
</evidence>
<evidence type="ECO:0000256" key="1">
    <source>
        <dbReference type="SAM" id="SignalP"/>
    </source>
</evidence>
<dbReference type="PANTHER" id="PTHR35272:SF3">
    <property type="entry name" value="THIOL:DISULFIDE INTERCHANGE PROTEIN DSBC"/>
    <property type="match status" value="1"/>
</dbReference>
<keyword evidence="4" id="KW-1185">Reference proteome</keyword>
<reference evidence="4" key="1">
    <citation type="journal article" date="2019" name="Int. J. Syst. Evol. Microbiol.">
        <title>The Global Catalogue of Microorganisms (GCM) 10K type strain sequencing project: providing services to taxonomists for standard genome sequencing and annotation.</title>
        <authorList>
            <consortium name="The Broad Institute Genomics Platform"/>
            <consortium name="The Broad Institute Genome Sequencing Center for Infectious Disease"/>
            <person name="Wu L."/>
            <person name="Ma J."/>
        </authorList>
    </citation>
    <scope>NUCLEOTIDE SEQUENCE [LARGE SCALE GENOMIC DNA]</scope>
    <source>
        <strain evidence="4">CGMCC 4.7283</strain>
    </source>
</reference>
<dbReference type="Pfam" id="PF01323">
    <property type="entry name" value="DSBA"/>
    <property type="match status" value="1"/>
</dbReference>
<dbReference type="SUPFAM" id="SSF52833">
    <property type="entry name" value="Thioredoxin-like"/>
    <property type="match status" value="1"/>
</dbReference>
<dbReference type="Gene3D" id="3.40.30.10">
    <property type="entry name" value="Glutaredoxin"/>
    <property type="match status" value="1"/>
</dbReference>
<protein>
    <submittedName>
        <fullName evidence="3">DsbA family protein</fullName>
    </submittedName>
</protein>
<feature type="domain" description="Thioredoxin" evidence="2">
    <location>
        <begin position="55"/>
        <end position="250"/>
    </location>
</feature>
<evidence type="ECO:0000313" key="4">
    <source>
        <dbReference type="Proteomes" id="UP001595973"/>
    </source>
</evidence>
<dbReference type="InterPro" id="IPR013766">
    <property type="entry name" value="Thioredoxin_domain"/>
</dbReference>
<keyword evidence="1" id="KW-0732">Signal</keyword>
<sequence>MNLTALRPALISALLLSAAPALAFDPAAMSDAEREAFRAEVRAYLMEHPEVIFEAVDAMKAREANAAADADKQLVKAYHAEIFEDGYSWVGGNPEGDVTIVEFMDYRCGYCRRAVPEVASLLKSDGNIRLIVKEFPILGEASMISSRFAIATRIVAGNDAYEQVHDALLSLDGEMSDVALRRLADGLGLDAEPILAKMDSEEVTREIAANRDLAQRLQINGTPTFVLEGQMLRGYLPADQMAQIVAEERS</sequence>
<evidence type="ECO:0000259" key="2">
    <source>
        <dbReference type="PROSITE" id="PS51352"/>
    </source>
</evidence>
<dbReference type="Pfam" id="PF18312">
    <property type="entry name" value="ScsC_N"/>
    <property type="match status" value="1"/>
</dbReference>